<dbReference type="PROSITE" id="PS51318">
    <property type="entry name" value="TAT"/>
    <property type="match status" value="1"/>
</dbReference>
<dbReference type="InterPro" id="IPR006311">
    <property type="entry name" value="TAT_signal"/>
</dbReference>
<dbReference type="AlphaFoldDB" id="A0A6J6SRH7"/>
<evidence type="ECO:0000313" key="4">
    <source>
        <dbReference type="EMBL" id="CAB4736779.1"/>
    </source>
</evidence>
<name>A0A6J6SRH7_9ZZZZ</name>
<feature type="domain" description="5'-Nucleotidase C-terminal" evidence="3">
    <location>
        <begin position="382"/>
        <end position="533"/>
    </location>
</feature>
<dbReference type="PANTHER" id="PTHR11575">
    <property type="entry name" value="5'-NUCLEOTIDASE-RELATED"/>
    <property type="match status" value="1"/>
</dbReference>
<dbReference type="GO" id="GO:0008253">
    <property type="term" value="F:5'-nucleotidase activity"/>
    <property type="evidence" value="ECO:0007669"/>
    <property type="project" value="TreeGrafter"/>
</dbReference>
<dbReference type="InterPro" id="IPR004843">
    <property type="entry name" value="Calcineurin-like_PHP"/>
</dbReference>
<dbReference type="InterPro" id="IPR008334">
    <property type="entry name" value="5'-Nucleotdase_C"/>
</dbReference>
<gene>
    <name evidence="4" type="ORF">UFOPK2761_00967</name>
</gene>
<sequence length="772" mass="80133">MHSRSGSSSQRRRAAAIGVGLAVAATSASVVATAPAANAVPLVDVTIVATNDFHGRLLPARDAGGAAKLATAVDSVRAEYGAENTIFAAAGDLIGASTFESFIQQDKPTIDALNASGLDVSAVGNHEFDKGYADLTDRVMAPFDPETNPFGGAEWTYIGANVKMRDSGEDALEPTYVQTIGEGDSAVEVGFVGAVTENLPELVSPDGIAEIEVTDVVEAVNTEADALEADGVDLVVLLVHEGAPTTDCAAIGALGADTDFGEIVKSVDSSVDAIVSGHTHLAYDCRLGSDEAPATLRPVVSAGQYGFNLNRLTFTVDAGGLVPPVVESSEIINVARTTDPFAEDPEVKAIVDDAVAVSTELGAEPLGQIAGPFTRSRLADGTTENRGGESTMGHLVAEAQRWASDTQIGFINPGGLRADILGVAEGGYPATVTFKQAADAQNFANTLVKMQLTGAQIEALLEEQWQPDGSSRPFYPLGLSEGFEWSYDPTAARGERVTGMYLDGEAIDPATSYSVVANSFLASGGDNFSTFKEGTNPQDTGYADLQAMVDYMAEFADETPLAVDYAQDSVGATFPEGAPASYGPGDALEMTLSSLVLAPTNNVAMVQDDEVELSVGGKSIGTFPVDPTVIAADPESGIVSDESGTVAVSANLPAYSGSPEGITVTGTETGTEILVPVSFEEGAGEAVVTAKRNPKGALKAGQKKLKVTIKVRLDGEPASGEVLLRGEDVRKRVELDEKGRAVTRIGPFEDKGTQVVTVSYGDASDTLRFKVR</sequence>
<organism evidence="4">
    <name type="scientific">freshwater metagenome</name>
    <dbReference type="NCBI Taxonomy" id="449393"/>
    <lineage>
        <taxon>unclassified sequences</taxon>
        <taxon>metagenomes</taxon>
        <taxon>ecological metagenomes</taxon>
    </lineage>
</organism>
<evidence type="ECO:0000259" key="2">
    <source>
        <dbReference type="Pfam" id="PF00149"/>
    </source>
</evidence>
<dbReference type="GO" id="GO:0030288">
    <property type="term" value="C:outer membrane-bounded periplasmic space"/>
    <property type="evidence" value="ECO:0007669"/>
    <property type="project" value="TreeGrafter"/>
</dbReference>
<dbReference type="EMBL" id="CAEZYQ010000006">
    <property type="protein sequence ID" value="CAB4736779.1"/>
    <property type="molecule type" value="Genomic_DNA"/>
</dbReference>
<dbReference type="PANTHER" id="PTHR11575:SF24">
    <property type="entry name" value="5'-NUCLEOTIDASE"/>
    <property type="match status" value="1"/>
</dbReference>
<dbReference type="GO" id="GO:0008768">
    <property type="term" value="F:UDP-sugar diphosphatase activity"/>
    <property type="evidence" value="ECO:0007669"/>
    <property type="project" value="TreeGrafter"/>
</dbReference>
<accession>A0A6J6SRH7</accession>
<dbReference type="GO" id="GO:0046872">
    <property type="term" value="F:metal ion binding"/>
    <property type="evidence" value="ECO:0007669"/>
    <property type="project" value="InterPro"/>
</dbReference>
<reference evidence="4" key="1">
    <citation type="submission" date="2020-05" db="EMBL/GenBank/DDBJ databases">
        <authorList>
            <person name="Chiriac C."/>
            <person name="Salcher M."/>
            <person name="Ghai R."/>
            <person name="Kavagutti S V."/>
        </authorList>
    </citation>
    <scope>NUCLEOTIDE SEQUENCE</scope>
</reference>
<protein>
    <submittedName>
        <fullName evidence="4">Unannotated protein</fullName>
    </submittedName>
</protein>
<dbReference type="Pfam" id="PF00149">
    <property type="entry name" value="Metallophos"/>
    <property type="match status" value="1"/>
</dbReference>
<dbReference type="SUPFAM" id="SSF56300">
    <property type="entry name" value="Metallo-dependent phosphatases"/>
    <property type="match status" value="1"/>
</dbReference>
<evidence type="ECO:0000256" key="1">
    <source>
        <dbReference type="ARBA" id="ARBA00022729"/>
    </source>
</evidence>
<feature type="domain" description="Calcineurin-like phosphoesterase" evidence="2">
    <location>
        <begin position="46"/>
        <end position="280"/>
    </location>
</feature>
<dbReference type="InterPro" id="IPR006146">
    <property type="entry name" value="5'-Nucleotdase_CS"/>
</dbReference>
<dbReference type="GO" id="GO:0009166">
    <property type="term" value="P:nucleotide catabolic process"/>
    <property type="evidence" value="ECO:0007669"/>
    <property type="project" value="InterPro"/>
</dbReference>
<dbReference type="PROSITE" id="PS00785">
    <property type="entry name" value="5_NUCLEOTIDASE_1"/>
    <property type="match status" value="1"/>
</dbReference>
<dbReference type="InterPro" id="IPR036907">
    <property type="entry name" value="5'-Nucleotdase_C_sf"/>
</dbReference>
<dbReference type="GO" id="GO:0000166">
    <property type="term" value="F:nucleotide binding"/>
    <property type="evidence" value="ECO:0007669"/>
    <property type="project" value="InterPro"/>
</dbReference>
<dbReference type="InterPro" id="IPR006179">
    <property type="entry name" value="5_nucleotidase/apyrase"/>
</dbReference>
<dbReference type="Gene3D" id="3.60.21.10">
    <property type="match status" value="1"/>
</dbReference>
<dbReference type="InterPro" id="IPR029052">
    <property type="entry name" value="Metallo-depent_PP-like"/>
</dbReference>
<evidence type="ECO:0000259" key="3">
    <source>
        <dbReference type="Pfam" id="PF02872"/>
    </source>
</evidence>
<dbReference type="Gene3D" id="3.90.780.10">
    <property type="entry name" value="5'-Nucleotidase, C-terminal domain"/>
    <property type="match status" value="1"/>
</dbReference>
<proteinExistence type="predicted"/>
<dbReference type="SUPFAM" id="SSF55816">
    <property type="entry name" value="5'-nucleotidase (syn. UDP-sugar hydrolase), C-terminal domain"/>
    <property type="match status" value="1"/>
</dbReference>
<keyword evidence="1" id="KW-0732">Signal</keyword>
<dbReference type="PRINTS" id="PR01607">
    <property type="entry name" value="APYRASEFAMLY"/>
</dbReference>
<dbReference type="Pfam" id="PF02872">
    <property type="entry name" value="5_nucleotid_C"/>
    <property type="match status" value="1"/>
</dbReference>